<gene>
    <name evidence="2" type="ORF">BS50DRAFT_646901</name>
</gene>
<evidence type="ECO:0000313" key="2">
    <source>
        <dbReference type="EMBL" id="PSN64664.1"/>
    </source>
</evidence>
<protein>
    <submittedName>
        <fullName evidence="2">Uncharacterized protein</fullName>
    </submittedName>
</protein>
<dbReference type="AlphaFoldDB" id="A0A2T2NGV0"/>
<keyword evidence="1" id="KW-0175">Coiled coil</keyword>
<proteinExistence type="predicted"/>
<evidence type="ECO:0000313" key="3">
    <source>
        <dbReference type="Proteomes" id="UP000240883"/>
    </source>
</evidence>
<name>A0A2T2NGV0_CORCC</name>
<sequence length="352" mass="40202">MALGQWPIKRRAFAVFHDCSCANSDLRKPTKENLTETMNFISRWFAANEEPHPKDILPILEYLLSAGVYSYEAYEESNLALLSYSVAILRKEPQKTSKFSKICVGDWFAILSPSEKQACSEEVWGGLNDIREGWDTTYKRMNSKAETIISCNQLQQILEECKGKPIIGWGEGLEGSVEVLRQRVETGRLKCERLPDADENPTGFLQNHLSNLEKHTQKEQEAQQIPQMDDNQGLIQSLKAFQKFLKQQIQEQKTEARSLEFDTGINERIALLHLLGILKRADLSDAVRKFGGKQSGKNEAGKGLFEETEPVTEEMEKWKAHFRSIVLEGSGETEWADEYRRVVARKLLDMEL</sequence>
<dbReference type="Proteomes" id="UP000240883">
    <property type="component" value="Unassembled WGS sequence"/>
</dbReference>
<dbReference type="EMBL" id="KZ678138">
    <property type="protein sequence ID" value="PSN64664.1"/>
    <property type="molecule type" value="Genomic_DNA"/>
</dbReference>
<reference evidence="2 3" key="1">
    <citation type="journal article" date="2018" name="Front. Microbiol.">
        <title>Genome-Wide Analysis of Corynespora cassiicola Leaf Fall Disease Putative Effectors.</title>
        <authorList>
            <person name="Lopez D."/>
            <person name="Ribeiro S."/>
            <person name="Label P."/>
            <person name="Fumanal B."/>
            <person name="Venisse J.S."/>
            <person name="Kohler A."/>
            <person name="de Oliveira R.R."/>
            <person name="Labutti K."/>
            <person name="Lipzen A."/>
            <person name="Lail K."/>
            <person name="Bauer D."/>
            <person name="Ohm R.A."/>
            <person name="Barry K.W."/>
            <person name="Spatafora J."/>
            <person name="Grigoriev I.V."/>
            <person name="Martin F.M."/>
            <person name="Pujade-Renaud V."/>
        </authorList>
    </citation>
    <scope>NUCLEOTIDE SEQUENCE [LARGE SCALE GENOMIC DNA]</scope>
    <source>
        <strain evidence="2 3">Philippines</strain>
    </source>
</reference>
<feature type="coiled-coil region" evidence="1">
    <location>
        <begin position="205"/>
        <end position="262"/>
    </location>
</feature>
<organism evidence="2 3">
    <name type="scientific">Corynespora cassiicola Philippines</name>
    <dbReference type="NCBI Taxonomy" id="1448308"/>
    <lineage>
        <taxon>Eukaryota</taxon>
        <taxon>Fungi</taxon>
        <taxon>Dikarya</taxon>
        <taxon>Ascomycota</taxon>
        <taxon>Pezizomycotina</taxon>
        <taxon>Dothideomycetes</taxon>
        <taxon>Pleosporomycetidae</taxon>
        <taxon>Pleosporales</taxon>
        <taxon>Corynesporascaceae</taxon>
        <taxon>Corynespora</taxon>
    </lineage>
</organism>
<keyword evidence="3" id="KW-1185">Reference proteome</keyword>
<evidence type="ECO:0000256" key="1">
    <source>
        <dbReference type="SAM" id="Coils"/>
    </source>
</evidence>
<accession>A0A2T2NGV0</accession>